<gene>
    <name evidence="1" type="primary">RSPO2.3</name>
    <name evidence="1" type="ORF">GBF38_014546</name>
</gene>
<protein>
    <submittedName>
        <fullName evidence="1">R-spondin-2</fullName>
    </submittedName>
</protein>
<dbReference type="EMBL" id="CM024804">
    <property type="protein sequence ID" value="KAG8010287.1"/>
    <property type="molecule type" value="Genomic_DNA"/>
</dbReference>
<evidence type="ECO:0000313" key="2">
    <source>
        <dbReference type="Proteomes" id="UP000805704"/>
    </source>
</evidence>
<accession>A0ACB7F7X8</accession>
<keyword evidence="2" id="KW-1185">Reference proteome</keyword>
<name>A0ACB7F7X8_NIBAL</name>
<reference evidence="1" key="1">
    <citation type="submission" date="2020-04" db="EMBL/GenBank/DDBJ databases">
        <title>A chromosome-scale assembly and high-density genetic map of the yellow drum (Nibea albiflora) genome.</title>
        <authorList>
            <person name="Xu D."/>
            <person name="Zhang W."/>
            <person name="Chen R."/>
            <person name="Tan P."/>
            <person name="Wang L."/>
            <person name="Song H."/>
            <person name="Tian L."/>
            <person name="Zhu Q."/>
            <person name="Wang B."/>
        </authorList>
    </citation>
    <scope>NUCLEOTIDE SEQUENCE</scope>
    <source>
        <strain evidence="1">ZJHYS-2018</strain>
    </source>
</reference>
<organism evidence="1 2">
    <name type="scientific">Nibea albiflora</name>
    <name type="common">Yellow drum</name>
    <name type="synonym">Corvina albiflora</name>
    <dbReference type="NCBI Taxonomy" id="240163"/>
    <lineage>
        <taxon>Eukaryota</taxon>
        <taxon>Metazoa</taxon>
        <taxon>Chordata</taxon>
        <taxon>Craniata</taxon>
        <taxon>Vertebrata</taxon>
        <taxon>Euteleostomi</taxon>
        <taxon>Actinopterygii</taxon>
        <taxon>Neopterygii</taxon>
        <taxon>Teleostei</taxon>
        <taxon>Neoteleostei</taxon>
        <taxon>Acanthomorphata</taxon>
        <taxon>Eupercaria</taxon>
        <taxon>Sciaenidae</taxon>
        <taxon>Nibea</taxon>
    </lineage>
</organism>
<sequence length="268" mass="29820">MQFRLFSFALIVLNCMEYSNCQAPSHRWRRSKRASYGAYPICKGCSVCSRDNGCVNCQPKLFLFLRRERMRQYGECLHDCPAGYYGMRSPELNMCSKFVDCLGKGKQELDKQEAYALSHSLAETSLSVFLKGLLRHVTGRAMCGGKGRIRFFTVFELSVCVLEQAEQIHEQISQTVFLGLKKLGGPLTHLSFLISLWKILIDRNTISASPSSTPACGEHPCGKNSMERVGKNMAALAFAMNSCHPQLHTTWLGGSEQARASMSAKPGA</sequence>
<proteinExistence type="predicted"/>
<evidence type="ECO:0000313" key="1">
    <source>
        <dbReference type="EMBL" id="KAG8010287.1"/>
    </source>
</evidence>
<comment type="caution">
    <text evidence="1">The sequence shown here is derived from an EMBL/GenBank/DDBJ whole genome shotgun (WGS) entry which is preliminary data.</text>
</comment>
<dbReference type="Proteomes" id="UP000805704">
    <property type="component" value="Chromosome 16"/>
</dbReference>